<dbReference type="Proteomes" id="UP000192903">
    <property type="component" value="Unassembled WGS sequence"/>
</dbReference>
<dbReference type="SUPFAM" id="SSF63829">
    <property type="entry name" value="Calcium-dependent phosphotriesterase"/>
    <property type="match status" value="1"/>
</dbReference>
<keyword evidence="4" id="KW-1185">Reference proteome</keyword>
<dbReference type="GO" id="GO:0016787">
    <property type="term" value="F:hydrolase activity"/>
    <property type="evidence" value="ECO:0007669"/>
    <property type="project" value="UniProtKB-KW"/>
</dbReference>
<feature type="domain" description="SMP-30/Gluconolactonase/LRE-like region" evidence="2">
    <location>
        <begin position="35"/>
        <end position="289"/>
    </location>
</feature>
<dbReference type="AlphaFoldDB" id="A0A1X7CTD2"/>
<reference evidence="4" key="1">
    <citation type="submission" date="2017-04" db="EMBL/GenBank/DDBJ databases">
        <authorList>
            <person name="Varghese N."/>
            <person name="Submissions S."/>
        </authorList>
    </citation>
    <scope>NUCLEOTIDE SEQUENCE [LARGE SCALE GENOMIC DNA]</scope>
    <source>
        <strain evidence="4">B4P</strain>
    </source>
</reference>
<keyword evidence="1" id="KW-0378">Hydrolase</keyword>
<dbReference type="InterPro" id="IPR051262">
    <property type="entry name" value="SMP-30/CGR1_Lactonase"/>
</dbReference>
<organism evidence="3 4">
    <name type="scientific">Xaviernesmea oryzae</name>
    <dbReference type="NCBI Taxonomy" id="464029"/>
    <lineage>
        <taxon>Bacteria</taxon>
        <taxon>Pseudomonadati</taxon>
        <taxon>Pseudomonadota</taxon>
        <taxon>Alphaproteobacteria</taxon>
        <taxon>Hyphomicrobiales</taxon>
        <taxon>Rhizobiaceae</taxon>
        <taxon>Rhizobium/Agrobacterium group</taxon>
        <taxon>Xaviernesmea</taxon>
    </lineage>
</organism>
<dbReference type="STRING" id="464029.SAMN02982989_4508"/>
<gene>
    <name evidence="3" type="ORF">SAMN02982989_4508</name>
</gene>
<dbReference type="Pfam" id="PF08450">
    <property type="entry name" value="SGL"/>
    <property type="match status" value="1"/>
</dbReference>
<accession>A0A1X7CTD2</accession>
<dbReference type="Gene3D" id="2.120.10.30">
    <property type="entry name" value="TolB, C-terminal domain"/>
    <property type="match status" value="1"/>
</dbReference>
<evidence type="ECO:0000313" key="3">
    <source>
        <dbReference type="EMBL" id="SMF02200.1"/>
    </source>
</evidence>
<dbReference type="RefSeq" id="WP_085419954.1">
    <property type="nucleotide sequence ID" value="NZ_FXAF01000002.1"/>
</dbReference>
<name>A0A1X7CTD2_9HYPH</name>
<evidence type="ECO:0000256" key="1">
    <source>
        <dbReference type="ARBA" id="ARBA00022801"/>
    </source>
</evidence>
<evidence type="ECO:0000313" key="4">
    <source>
        <dbReference type="Proteomes" id="UP000192903"/>
    </source>
</evidence>
<dbReference type="InterPro" id="IPR013658">
    <property type="entry name" value="SGL"/>
</dbReference>
<dbReference type="EMBL" id="FXAF01000002">
    <property type="protein sequence ID" value="SMF02200.1"/>
    <property type="molecule type" value="Genomic_DNA"/>
</dbReference>
<evidence type="ECO:0000259" key="2">
    <source>
        <dbReference type="Pfam" id="PF08450"/>
    </source>
</evidence>
<dbReference type="PANTHER" id="PTHR47572">
    <property type="entry name" value="LIPOPROTEIN-RELATED"/>
    <property type="match status" value="1"/>
</dbReference>
<proteinExistence type="predicted"/>
<dbReference type="InterPro" id="IPR011042">
    <property type="entry name" value="6-blade_b-propeller_TolB-like"/>
</dbReference>
<sequence>MFGEIEGTGFEVIDERFKSCTSHARVERLWTGARFSEGPAWFPAGRYLIWSDIPGNRMLRWDETDGSVSEFRNPSNNSNGNTVDLEGRLVSCQHLTRSVTRTEHDGSITTIASHYNGKRLNAPNDVVVKSDGSIWFSDPSYGIDHFYEGDQAKSEQDGCHVYRVDPKTGAVEQRTTDMVRPNGLAFSVDEKHLYVSDTGVTHVANGPAHIRKFKVNDDNTLSGGEVFATSTAGLFDGFRLDTLGRIWTSAADGVHCIDTDGTLIGKVRIPEPVGNLTFGGKKKNRLFICGTSSLYAMYVMAVGAAR</sequence>
<dbReference type="PANTHER" id="PTHR47572:SF4">
    <property type="entry name" value="LACTONASE DRP35"/>
    <property type="match status" value="1"/>
</dbReference>
<dbReference type="OrthoDB" id="241638at2"/>
<protein>
    <submittedName>
        <fullName evidence="3">Gluconolactonase</fullName>
    </submittedName>
</protein>